<dbReference type="PANTHER" id="PTHR43547:SF2">
    <property type="entry name" value="HYBRID SIGNAL TRANSDUCTION HISTIDINE KINASE C"/>
    <property type="match status" value="1"/>
</dbReference>
<dbReference type="InterPro" id="IPR004358">
    <property type="entry name" value="Sig_transdc_His_kin-like_C"/>
</dbReference>
<accession>A0A840RMK5</accession>
<dbReference type="Gene3D" id="3.30.565.10">
    <property type="entry name" value="Histidine kinase-like ATPase, C-terminal domain"/>
    <property type="match status" value="1"/>
</dbReference>
<dbReference type="PROSITE" id="PS50109">
    <property type="entry name" value="HIS_KIN"/>
    <property type="match status" value="1"/>
</dbReference>
<reference evidence="5 6" key="1">
    <citation type="submission" date="2020-08" db="EMBL/GenBank/DDBJ databases">
        <title>Genomic Encyclopedia of Type Strains, Phase IV (KMG-IV): sequencing the most valuable type-strain genomes for metagenomic binning, comparative biology and taxonomic classification.</title>
        <authorList>
            <person name="Goeker M."/>
        </authorList>
    </citation>
    <scope>NUCLEOTIDE SEQUENCE [LARGE SCALE GENOMIC DNA]</scope>
    <source>
        <strain evidence="5 6">DSM 23240</strain>
    </source>
</reference>
<evidence type="ECO:0000256" key="1">
    <source>
        <dbReference type="ARBA" id="ARBA00000085"/>
    </source>
</evidence>
<dbReference type="Pfam" id="PF00512">
    <property type="entry name" value="HisKA"/>
    <property type="match status" value="1"/>
</dbReference>
<comment type="caution">
    <text evidence="5">The sequence shown here is derived from an EMBL/GenBank/DDBJ whole genome shotgun (WGS) entry which is preliminary data.</text>
</comment>
<keyword evidence="6" id="KW-1185">Reference proteome</keyword>
<dbReference type="InterPro" id="IPR005467">
    <property type="entry name" value="His_kinase_dom"/>
</dbReference>
<dbReference type="CDD" id="cd00082">
    <property type="entry name" value="HisKA"/>
    <property type="match status" value="1"/>
</dbReference>
<dbReference type="InterPro" id="IPR003594">
    <property type="entry name" value="HATPase_dom"/>
</dbReference>
<dbReference type="GO" id="GO:0000155">
    <property type="term" value="F:phosphorelay sensor kinase activity"/>
    <property type="evidence" value="ECO:0007669"/>
    <property type="project" value="InterPro"/>
</dbReference>
<evidence type="ECO:0000313" key="5">
    <source>
        <dbReference type="EMBL" id="MBB5198322.1"/>
    </source>
</evidence>
<dbReference type="InterPro" id="IPR003661">
    <property type="entry name" value="HisK_dim/P_dom"/>
</dbReference>
<comment type="catalytic activity">
    <reaction evidence="1">
        <text>ATP + protein L-histidine = ADP + protein N-phospho-L-histidine.</text>
        <dbReference type="EC" id="2.7.13.3"/>
    </reaction>
</comment>
<evidence type="ECO:0000313" key="6">
    <source>
        <dbReference type="Proteomes" id="UP000571084"/>
    </source>
</evidence>
<dbReference type="Pfam" id="PF02518">
    <property type="entry name" value="HATPase_c"/>
    <property type="match status" value="1"/>
</dbReference>
<name>A0A840RMK5_9BURK</name>
<dbReference type="InterPro" id="IPR036890">
    <property type="entry name" value="HATPase_C_sf"/>
</dbReference>
<dbReference type="Proteomes" id="UP000571084">
    <property type="component" value="Unassembled WGS sequence"/>
</dbReference>
<dbReference type="EMBL" id="JACHHQ010000001">
    <property type="protein sequence ID" value="MBB5198322.1"/>
    <property type="molecule type" value="Genomic_DNA"/>
</dbReference>
<feature type="domain" description="Histidine kinase" evidence="4">
    <location>
        <begin position="158"/>
        <end position="376"/>
    </location>
</feature>
<dbReference type="PRINTS" id="PR00344">
    <property type="entry name" value="BCTRLSENSOR"/>
</dbReference>
<dbReference type="RefSeq" id="WP_168052235.1">
    <property type="nucleotide sequence ID" value="NZ_JAAOZT010000002.1"/>
</dbReference>
<sequence>MKLSGFINSHTEQIIKEWESVARTLGAPANQLSTTALRDHVKIILQEIALDIVTVQSVKQQNDKIEGAAGMVADDGSAAATHGVLRQLSGFSLAQLTAEYRALRAIVLRLWLPKIGRVTEETTYDMVRFNEAIDHALAESVTTFSDQETRTRDTFLAILGHDLRSPLATMAMAGDSLSRLGQPKDSVRQIGARVVRSAATMNAMVNDLLEYARTQLGGKMPMMRAAVSIEEICKSALEDAGAAHPDCVFKLATSGNLVDCFDRDRLQQVFSNLLNNAAQYRTVAQPVTVFAEGGSDAIVVTVMNLGPVIPPKSLAAIFTPLVQLTVEGQTHSRPSTSLGLGLFIARQITEAHGGTITVESNETSGTVFTVILPRWKSIQ</sequence>
<dbReference type="SUPFAM" id="SSF55874">
    <property type="entry name" value="ATPase domain of HSP90 chaperone/DNA topoisomerase II/histidine kinase"/>
    <property type="match status" value="1"/>
</dbReference>
<evidence type="ECO:0000256" key="3">
    <source>
        <dbReference type="ARBA" id="ARBA00022553"/>
    </source>
</evidence>
<dbReference type="InterPro" id="IPR036097">
    <property type="entry name" value="HisK_dim/P_sf"/>
</dbReference>
<dbReference type="PANTHER" id="PTHR43547">
    <property type="entry name" value="TWO-COMPONENT HISTIDINE KINASE"/>
    <property type="match status" value="1"/>
</dbReference>
<evidence type="ECO:0000259" key="4">
    <source>
        <dbReference type="PROSITE" id="PS50109"/>
    </source>
</evidence>
<keyword evidence="3" id="KW-0597">Phosphoprotein</keyword>
<keyword evidence="5" id="KW-0808">Transferase</keyword>
<dbReference type="EC" id="2.7.13.3" evidence="2"/>
<dbReference type="SMART" id="SM00388">
    <property type="entry name" value="HisKA"/>
    <property type="match status" value="1"/>
</dbReference>
<keyword evidence="5" id="KW-0418">Kinase</keyword>
<dbReference type="SMART" id="SM00387">
    <property type="entry name" value="HATPase_c"/>
    <property type="match status" value="1"/>
</dbReference>
<proteinExistence type="predicted"/>
<dbReference type="CDD" id="cd00075">
    <property type="entry name" value="HATPase"/>
    <property type="match status" value="1"/>
</dbReference>
<dbReference type="SUPFAM" id="SSF47384">
    <property type="entry name" value="Homodimeric domain of signal transducing histidine kinase"/>
    <property type="match status" value="1"/>
</dbReference>
<gene>
    <name evidence="5" type="ORF">HNR39_000132</name>
</gene>
<protein>
    <recommendedName>
        <fullName evidence="2">histidine kinase</fullName>
        <ecNumber evidence="2">2.7.13.3</ecNumber>
    </recommendedName>
</protein>
<organism evidence="5 6">
    <name type="scientific">Glaciimonas immobilis</name>
    <dbReference type="NCBI Taxonomy" id="728004"/>
    <lineage>
        <taxon>Bacteria</taxon>
        <taxon>Pseudomonadati</taxon>
        <taxon>Pseudomonadota</taxon>
        <taxon>Betaproteobacteria</taxon>
        <taxon>Burkholderiales</taxon>
        <taxon>Oxalobacteraceae</taxon>
        <taxon>Glaciimonas</taxon>
    </lineage>
</organism>
<dbReference type="Gene3D" id="1.10.287.130">
    <property type="match status" value="1"/>
</dbReference>
<dbReference type="AlphaFoldDB" id="A0A840RMK5"/>
<evidence type="ECO:0000256" key="2">
    <source>
        <dbReference type="ARBA" id="ARBA00012438"/>
    </source>
</evidence>